<dbReference type="PANTHER" id="PTHR13715:SF99">
    <property type="entry name" value="INOSITOL 1,4,5-TRISPHOSPHATE RECEPTOR-LIKE PROTEIN A"/>
    <property type="match status" value="1"/>
</dbReference>
<keyword evidence="6 13" id="KW-0256">Endoplasmic reticulum</keyword>
<dbReference type="Gene3D" id="1.10.287.70">
    <property type="match status" value="1"/>
</dbReference>
<dbReference type="InterPro" id="IPR014821">
    <property type="entry name" value="Ins145_P3_rcpt"/>
</dbReference>
<evidence type="ECO:0000256" key="10">
    <source>
        <dbReference type="ARBA" id="ARBA00023170"/>
    </source>
</evidence>
<evidence type="ECO:0000256" key="5">
    <source>
        <dbReference type="ARBA" id="ARBA00022737"/>
    </source>
</evidence>
<feature type="compositionally biased region" description="Basic and acidic residues" evidence="14">
    <location>
        <begin position="2727"/>
        <end position="2744"/>
    </location>
</feature>
<dbReference type="Gene3D" id="2.80.10.50">
    <property type="match status" value="2"/>
</dbReference>
<dbReference type="RefSeq" id="XP_013381712.1">
    <property type="nucleotide sequence ID" value="XM_013526258.1"/>
</dbReference>
<dbReference type="GO" id="GO:0070679">
    <property type="term" value="F:inositol 1,4,5 trisphosphate binding"/>
    <property type="evidence" value="ECO:0007669"/>
    <property type="project" value="UniProtKB-UniRule"/>
</dbReference>
<dbReference type="GeneID" id="106152615"/>
<dbReference type="Gene3D" id="1.25.10.30">
    <property type="entry name" value="IP3 receptor type 1 binding core, RIH domain"/>
    <property type="match status" value="1"/>
</dbReference>
<comment type="function">
    <text evidence="13">Receptor for inositol 1,4,5-trisphosphate, a second messenger that mediates the release of intracellular calcium.</text>
</comment>
<feature type="region of interest" description="Disordered" evidence="14">
    <location>
        <begin position="2681"/>
        <end position="2808"/>
    </location>
</feature>
<dbReference type="GO" id="GO:0051209">
    <property type="term" value="P:release of sequestered calcium ion into cytosol"/>
    <property type="evidence" value="ECO:0007669"/>
    <property type="project" value="UniProtKB-UniRule"/>
</dbReference>
<keyword evidence="12 13" id="KW-0407">Ion channel</keyword>
<evidence type="ECO:0000256" key="3">
    <source>
        <dbReference type="ARBA" id="ARBA00022448"/>
    </source>
</evidence>
<keyword evidence="8 13" id="KW-0406">Ion transport</keyword>
<feature type="domain" description="MIR" evidence="15">
    <location>
        <begin position="113"/>
        <end position="167"/>
    </location>
</feature>
<organism evidence="16 17">
    <name type="scientific">Lingula anatina</name>
    <name type="common">Brachiopod</name>
    <name type="synonym">Lingula unguis</name>
    <dbReference type="NCBI Taxonomy" id="7574"/>
    <lineage>
        <taxon>Eukaryota</taxon>
        <taxon>Metazoa</taxon>
        <taxon>Spiralia</taxon>
        <taxon>Lophotrochozoa</taxon>
        <taxon>Brachiopoda</taxon>
        <taxon>Linguliformea</taxon>
        <taxon>Lingulata</taxon>
        <taxon>Lingulida</taxon>
        <taxon>Linguloidea</taxon>
        <taxon>Lingulidae</taxon>
        <taxon>Lingula</taxon>
    </lineage>
</organism>
<keyword evidence="3 13" id="KW-0813">Transport</keyword>
<dbReference type="STRING" id="7574.A0A1S3H6V5"/>
<reference evidence="17" key="1">
    <citation type="journal article" date="2015" name="Nat. Commun.">
        <title>The Lingula genome provides insights into brachiopod evolution and the origin of phosphate biomineralization.</title>
        <authorList>
            <person name="Luo Y.J."/>
            <person name="Takeuchi T."/>
            <person name="Koyanagi R."/>
            <person name="Yamada L."/>
            <person name="Kanda M."/>
            <person name="Khalturina M."/>
            <person name="Fujie M."/>
            <person name="Yamasaki S.I."/>
            <person name="Endo K."/>
            <person name="Satoh N."/>
        </authorList>
    </citation>
    <scope>NUCLEOTIDE SEQUENCE</scope>
</reference>
<feature type="compositionally biased region" description="Basic and acidic residues" evidence="14">
    <location>
        <begin position="2685"/>
        <end position="2700"/>
    </location>
</feature>
<dbReference type="Pfam" id="PF08709">
    <property type="entry name" value="Ins145_P3_rec"/>
    <property type="match status" value="1"/>
</dbReference>
<dbReference type="GO" id="GO:0005220">
    <property type="term" value="F:inositol 1,4,5-trisphosphate-gated calcium channel activity"/>
    <property type="evidence" value="ECO:0007669"/>
    <property type="project" value="UniProtKB-UniRule"/>
</dbReference>
<evidence type="ECO:0000256" key="14">
    <source>
        <dbReference type="SAM" id="MobiDB-lite"/>
    </source>
</evidence>
<feature type="transmembrane region" description="Helical" evidence="13">
    <location>
        <begin position="2377"/>
        <end position="2404"/>
    </location>
</feature>
<keyword evidence="13" id="KW-0109">Calcium transport</keyword>
<dbReference type="PANTHER" id="PTHR13715">
    <property type="entry name" value="RYANODINE RECEPTOR AND IP3 RECEPTOR"/>
    <property type="match status" value="1"/>
</dbReference>
<feature type="compositionally biased region" description="Basic and acidic residues" evidence="14">
    <location>
        <begin position="2757"/>
        <end position="2772"/>
    </location>
</feature>
<keyword evidence="4 13" id="KW-0812">Transmembrane</keyword>
<dbReference type="InterPro" id="IPR000493">
    <property type="entry name" value="InsP3_rcpt"/>
</dbReference>
<evidence type="ECO:0000259" key="15">
    <source>
        <dbReference type="PROSITE" id="PS50919"/>
    </source>
</evidence>
<feature type="compositionally biased region" description="Acidic residues" evidence="14">
    <location>
        <begin position="2798"/>
        <end position="2808"/>
    </location>
</feature>
<dbReference type="SMART" id="SM00472">
    <property type="entry name" value="MIR"/>
    <property type="match status" value="2"/>
</dbReference>
<dbReference type="SUPFAM" id="SSF100909">
    <property type="entry name" value="IP3 receptor type 1 binding core, domain 2"/>
    <property type="match status" value="1"/>
</dbReference>
<reference evidence="17" key="2">
    <citation type="submission" date="2025-08" db="UniProtKB">
        <authorList>
            <consortium name="RefSeq"/>
        </authorList>
    </citation>
    <scope>IDENTIFICATION</scope>
</reference>
<dbReference type="Pfam" id="PF01365">
    <property type="entry name" value="RYDR_ITPR"/>
    <property type="match status" value="1"/>
</dbReference>
<dbReference type="InterPro" id="IPR035910">
    <property type="entry name" value="RyR/IP3R_RIH_dom_sf"/>
</dbReference>
<dbReference type="Pfam" id="PF08454">
    <property type="entry name" value="RIH_assoc"/>
    <property type="match status" value="1"/>
</dbReference>
<evidence type="ECO:0000256" key="4">
    <source>
        <dbReference type="ARBA" id="ARBA00022692"/>
    </source>
</evidence>
<sequence>MGEFLCIGDYISLFCEETEGYVYSYQTSSSHNGLYIYQGQDRKKPGKIPNPHAITFRVCIQNRYKLNKKYRKLLAASSKDPENLELKALVAQAKTSANAENQDNISEQKRQHGKRVRYGEIIQLKHVFTDKYVHISTTQTSHRDKNNMLISLHQYNGKHAQFRILPRYKVKSEGEYVQILDQIVYESFKSQGHYFHSSVPWNIEKDMVGSELNLGVAQTGFTVVRYYRPSDENEANVRGSSFIRLFHKELEAYLVAEGLFGEPVQEEVHLRIREIDQLNPRTLSPPNSAITYWQVEPEDTILNGGVVRWEQQVRLRHVTTRRFLCLDADFEVCLTAEENDPRSVFRFHPVLSLREQDLDPDTPEQNEIDFESYCRIEHVLTGNWLHALKDEPYQRRRDMGRENDRSMQALRWDGGEVRKISSTENRRYVDVFTIHEVEWEQIYSANFVAGMVPFLSKLIESREECDYLNAMKTHQITTALQELKQFMIINGETYKDHQKLMRNFRIVDLLVQLLQSPLQDAPDSNYLLSVFKEAYDILYTYMTGNSRKNALYFAKYIEFFQTQLSLKASTSVMIKQYHLVVVDPTLKGDIGLNVAQMLVELIRDNRQIVDRITHEQIDIFVDLLRQRKNYRFLDLLNVLCVCDGKTILENQSYITETWLRHDKVSFDAKTCHIHLTGADVYLIERGQYIHKEHNVVYISTDAGHTWVPLHQFANADSPYYSEEEYLYLDRQLDLLGKLCKGRNQFSIRVITKDLDILTWENTFVCLRSELLPPSLRAKYCSLIIDLFVDVGASHSVLDQHTLVFVYEDIDNPRPLYSTKSQVATNVLFLAQELGTVFPVMRDWIQEFVESNPEMYSSQVGQNKLIEQVMRLLCYLVRFGCYCSADEIRILLKPLMIMLDGRNDRPFPKNAEIQNSKEVKKLVKQYRETDRFEKSAETKALVDAKYQGLSVLELLFTFQSNTRLESFVSKFKTAETTANAKKKKHRSVLSPLVDDSYDAFNTSKKNLRKQKKFLHELRAMFESSSYFDVEYITNISLDLSNYKYEKMLTQSLNILNKYYSSKTDMFKIAIPTLVLTTQESCKIHIDIMRQLPLVRHLAKCSYNMEQAEAMSVVFDQFVLFTHLRDEPTLRHPMNQKILINHGVLDLIFAILSQEVDVQITEQAAPMELVFGKALNLLRFLAQGNEDVQAKMNDRLDSLMNIKLVPSHLAIALREVFAGNQNNCLKIQPKQILKIVHLAGENQDRAPEFLDLLGSIVKVELLELPLKRNQGLVMKYLMQNYHKAAYLFDQSQEDRLRILTSKTGNSHQRYLISLVDLLAKCAEGENRYIESLCQTIMPIEEIMDVLNNHFIDNNLKSPYLRYLMWVYMKTAGTMIESGAGDLPHDRHVWIYIQALAREAESLKTYISENEVKTVEVMRAPPPKGAVAEMDDSDGAAHATLFYFFDAVLPFLQTFFTKFYSPDKELYPDELEYVDQLAHSLVLWCDRVGAVLCNATHLKVLIGCVPSVLQSSSIPKNLSTESALTNYPSLKPKQVQLWKNTYKVMEGFIEQYGNGRCLRDPTRETIDTYTIYYQNEDELNKKFRAFSVNCSLVYGGHNTVTAQLKHKSKREYTEIGGDEDLPLGEEFQAHVRCFVKHNEKNIAKRYQNVSKLVQQLAVSANAVNPKDGTYENDELDIKSLQILRAVIHNEERKLREDWEENTQDKKVQKQLKVILEVQNTLNSYSAVEEVLPHLGRPSNAIVRESLAFLSIMLFNANRNVQKAMLEYFMSTKKESFFFAIRCRLQLSAIAIKERRALATQHEARVKESMTQAKSLQTNLTVGRKAMKDIQAIERSRRQSRLMKGARANSLRALQRDRQSGLTSISPASSKCNSLQRFKLPNGSLNEETPLVFGSNHNDIELNEVMVEGSDNLSVDVEEDDVLDGLEFKDEGYIVLVLRLLAAMCDGQNQSIQDYLRDQPDNIKSINVVADTAQFVNVVYSNITASTIDLVIQLFSTLNEFTAGNQANRVVLLDNKVVDYINFILRAGKYEGISMEMQLELREVIANLLVSLIEENGPEPIKVAREVKDTVDKEAVYRCMVDCYSIHQPPTYKAKISTNMGDNMKNLSQMGGGLLREIMEKNKKNDLKDKAYEVGFLYFLLMARFYDIDPVLNEKAGLVITPDQMAAYNYYKKNSMSIELMKDGNLQKVHFRVKNKNVLREEVKEKLKWDVDRSSPSNKIRDLMAWSKDILKDIYYQRKMLRNPIAVFFTKFWLLWNYLVILLSVAINVLMLWAWKAPYDMSQAPENMTHLDHAIYNPNPDTSSVEIYDLLLYAMGGTHNLFSLFVLISYFLSNHPKCPSLSAIPNLCRRLCGRKDEEEDEIAHEVDCEKAKRQSKLDVKFFSLATFYYVIFVGMSVAGTFFHGYFFAFHLLNIVNNNQILQGVIKAVTQNGVSLLWVGILGVIIFYIYALISFAFMRALFLPKDEEYCGTLLECSVTVIRYGLIGAIFDRLTLPESENNFIAFAVVAVFHLSFFILITTIGLNVILGIVVDTFSELRDLKWTAESDMRDTCFICSRGSHDFEHHGNGFLKHAREEHNMWAYIFFFIHLDDTKSNDYTALDLHVAQALQREQYEFFPMNCALSLTGEEDGTDEKIDAVLEKVTELLRRQREEESKRMREEEHRRQKQWQEMYRKALSGSHDTLAAAIEGPRRPEDREGDAARYSDDDDSRGGVRTPETITLRDSATSTEESPPRESPRRTEEPPETPRELLPPPPPPPSDGPHDVPPERPHDEPHALDMAPHVSEVAFPLTAPEDFPSPTFSDDDDFDDTRL</sequence>
<evidence type="ECO:0000256" key="9">
    <source>
        <dbReference type="ARBA" id="ARBA00023136"/>
    </source>
</evidence>
<gene>
    <name evidence="17" type="primary">LOC106152615</name>
</gene>
<dbReference type="GO" id="GO:0005789">
    <property type="term" value="C:endoplasmic reticulum membrane"/>
    <property type="evidence" value="ECO:0007669"/>
    <property type="project" value="UniProtKB-SubCell"/>
</dbReference>
<keyword evidence="13" id="KW-0106">Calcium</keyword>
<keyword evidence="5" id="KW-0677">Repeat</keyword>
<comment type="domain">
    <text evidence="13">The receptor contains a calcium channel in its C-terminal extremity. Its large N-terminal cytoplasmic region has the ligand-binding site in the N-terminus and modulatory sites in the middle portion immediately upstream of the channel region.</text>
</comment>
<dbReference type="InParanoid" id="A0A1S3H6V5"/>
<keyword evidence="16" id="KW-1185">Reference proteome</keyword>
<dbReference type="CDD" id="cd23280">
    <property type="entry name" value="beta-trefoil_MIR_itr-1-like"/>
    <property type="match status" value="1"/>
</dbReference>
<evidence type="ECO:0000256" key="8">
    <source>
        <dbReference type="ARBA" id="ARBA00023065"/>
    </source>
</evidence>
<comment type="similarity">
    <text evidence="2 13">Belongs to the InsP3 receptor family.</text>
</comment>
<dbReference type="InterPro" id="IPR000699">
    <property type="entry name" value="RIH_dom"/>
</dbReference>
<comment type="subcellular location">
    <subcellularLocation>
        <location evidence="1 13">Endoplasmic reticulum membrane</location>
        <topology evidence="1 13">Multi-pass membrane protein</topology>
    </subcellularLocation>
</comment>
<proteinExistence type="inferred from homology"/>
<dbReference type="PRINTS" id="PR00779">
    <property type="entry name" value="INSP3RECEPTR"/>
</dbReference>
<feature type="transmembrane region" description="Helical" evidence="13">
    <location>
        <begin position="2248"/>
        <end position="2271"/>
    </location>
</feature>
<feature type="transmembrane region" description="Helical" evidence="13">
    <location>
        <begin position="2306"/>
        <end position="2328"/>
    </location>
</feature>
<evidence type="ECO:0000256" key="2">
    <source>
        <dbReference type="ARBA" id="ARBA00009453"/>
    </source>
</evidence>
<feature type="transmembrane region" description="Helical" evidence="13">
    <location>
        <begin position="2497"/>
        <end position="2527"/>
    </location>
</feature>
<comment type="subunit">
    <text evidence="13">Homotetramer.</text>
</comment>
<evidence type="ECO:0000256" key="13">
    <source>
        <dbReference type="RuleBase" id="RU368044"/>
    </source>
</evidence>
<dbReference type="InterPro" id="IPR015925">
    <property type="entry name" value="Ryanodine_IP3_receptor"/>
</dbReference>
<protein>
    <recommendedName>
        <fullName evidence="13">Inositol 1,4,5-trisphosphate receptor</fullName>
    </recommendedName>
</protein>
<keyword evidence="10 13" id="KW-0675">Receptor</keyword>
<feature type="transmembrane region" description="Helical" evidence="13">
    <location>
        <begin position="2464"/>
        <end position="2485"/>
    </location>
</feature>
<dbReference type="InterPro" id="IPR036300">
    <property type="entry name" value="MIR_dom_sf"/>
</dbReference>
<accession>A0A1S3H6V5</accession>
<evidence type="ECO:0000256" key="12">
    <source>
        <dbReference type="ARBA" id="ARBA00023303"/>
    </source>
</evidence>
<keyword evidence="13" id="KW-0107">Calcium channel</keyword>
<feature type="transmembrane region" description="Helical" evidence="13">
    <location>
        <begin position="2431"/>
        <end position="2452"/>
    </location>
</feature>
<evidence type="ECO:0000313" key="17">
    <source>
        <dbReference type="RefSeq" id="XP_013381712.1"/>
    </source>
</evidence>
<keyword evidence="11 13" id="KW-1071">Ligand-gated ion channel</keyword>
<feature type="compositionally biased region" description="Pro residues" evidence="14">
    <location>
        <begin position="2746"/>
        <end position="2756"/>
    </location>
</feature>
<evidence type="ECO:0000256" key="6">
    <source>
        <dbReference type="ARBA" id="ARBA00022824"/>
    </source>
</evidence>
<name>A0A1S3H6V5_LINAN</name>
<evidence type="ECO:0000256" key="1">
    <source>
        <dbReference type="ARBA" id="ARBA00004477"/>
    </source>
</evidence>
<dbReference type="InterPro" id="IPR013662">
    <property type="entry name" value="RIH_assoc-dom"/>
</dbReference>
<evidence type="ECO:0000256" key="7">
    <source>
        <dbReference type="ARBA" id="ARBA00022989"/>
    </source>
</evidence>
<dbReference type="Pfam" id="PF02815">
    <property type="entry name" value="MIR"/>
    <property type="match status" value="1"/>
</dbReference>
<dbReference type="InterPro" id="IPR016093">
    <property type="entry name" value="MIR_motif"/>
</dbReference>
<dbReference type="OrthoDB" id="300855at2759"/>
<dbReference type="SUPFAM" id="SSF82109">
    <property type="entry name" value="MIR domain"/>
    <property type="match status" value="2"/>
</dbReference>
<dbReference type="PROSITE" id="PS50919">
    <property type="entry name" value="MIR"/>
    <property type="match status" value="1"/>
</dbReference>
<dbReference type="Proteomes" id="UP000085678">
    <property type="component" value="Unplaced"/>
</dbReference>
<evidence type="ECO:0000256" key="11">
    <source>
        <dbReference type="ARBA" id="ARBA00023286"/>
    </source>
</evidence>
<keyword evidence="9 13" id="KW-0472">Membrane</keyword>
<evidence type="ECO:0000313" key="16">
    <source>
        <dbReference type="Proteomes" id="UP000085678"/>
    </source>
</evidence>
<keyword evidence="7 13" id="KW-1133">Transmembrane helix</keyword>